<dbReference type="KEGG" id="arac:E0W69_000270"/>
<dbReference type="GO" id="GO:0003986">
    <property type="term" value="F:acetyl-CoA hydrolase activity"/>
    <property type="evidence" value="ECO:0007669"/>
    <property type="project" value="TreeGrafter"/>
</dbReference>
<dbReference type="OrthoDB" id="9801795at2"/>
<dbReference type="InterPro" id="IPR017821">
    <property type="entry name" value="Succinate_CoA_transferase"/>
</dbReference>
<evidence type="ECO:0000313" key="6">
    <source>
        <dbReference type="EMBL" id="QES87165.1"/>
    </source>
</evidence>
<dbReference type="PANTHER" id="PTHR43609">
    <property type="entry name" value="ACETYL-COA HYDROLASE"/>
    <property type="match status" value="1"/>
</dbReference>
<dbReference type="GO" id="GO:0006084">
    <property type="term" value="P:acetyl-CoA metabolic process"/>
    <property type="evidence" value="ECO:0007669"/>
    <property type="project" value="InterPro"/>
</dbReference>
<evidence type="ECO:0000259" key="5">
    <source>
        <dbReference type="Pfam" id="PF13336"/>
    </source>
</evidence>
<dbReference type="RefSeq" id="WP_131328043.1">
    <property type="nucleotide sequence ID" value="NZ_CP044016.1"/>
</dbReference>
<dbReference type="Gene3D" id="3.40.1080.20">
    <property type="entry name" value="Acetyl-CoA hydrolase/transferase C-terminal domain"/>
    <property type="match status" value="1"/>
</dbReference>
<protein>
    <submittedName>
        <fullName evidence="6">Succinate CoA transferase</fullName>
    </submittedName>
</protein>
<feature type="binding site" evidence="3">
    <location>
        <position position="378"/>
    </location>
    <ligand>
        <name>CoA</name>
        <dbReference type="ChEBI" id="CHEBI:57287"/>
    </ligand>
</feature>
<name>A0A5P2FVK3_9BACT</name>
<proteinExistence type="inferred from homology"/>
<dbReference type="InterPro" id="IPR026888">
    <property type="entry name" value="AcetylCoA_hyd_C"/>
</dbReference>
<dbReference type="EMBL" id="CP044016">
    <property type="protein sequence ID" value="QES87165.1"/>
    <property type="molecule type" value="Genomic_DNA"/>
</dbReference>
<dbReference type="InterPro" id="IPR038460">
    <property type="entry name" value="AcetylCoA_hyd_C_sf"/>
</dbReference>
<feature type="domain" description="Acetyl-CoA hydrolase/transferase N-terminal" evidence="4">
    <location>
        <begin position="11"/>
        <end position="215"/>
    </location>
</feature>
<dbReference type="Proteomes" id="UP000292424">
    <property type="component" value="Chromosome"/>
</dbReference>
<feature type="binding site" evidence="3">
    <location>
        <position position="402"/>
    </location>
    <ligand>
        <name>CoA</name>
        <dbReference type="ChEBI" id="CHEBI:57287"/>
    </ligand>
</feature>
<gene>
    <name evidence="6" type="ORF">E0W69_000270</name>
</gene>
<dbReference type="InterPro" id="IPR037171">
    <property type="entry name" value="NagB/RpiA_transferase-like"/>
</dbReference>
<keyword evidence="7" id="KW-1185">Reference proteome</keyword>
<dbReference type="SUPFAM" id="SSF100950">
    <property type="entry name" value="NagB/RpiA/CoA transferase-like"/>
    <property type="match status" value="2"/>
</dbReference>
<dbReference type="AlphaFoldDB" id="A0A5P2FVK3"/>
<reference evidence="6 7" key="1">
    <citation type="submission" date="2019-09" db="EMBL/GenBank/DDBJ databases">
        <title>Complete genome sequence of Arachidicoccus sp. B3-10 isolated from apple orchard soil.</title>
        <authorList>
            <person name="Kim H.S."/>
            <person name="Han K.-I."/>
            <person name="Suh M.K."/>
            <person name="Lee K.C."/>
            <person name="Eom M.K."/>
            <person name="Kim J.-S."/>
            <person name="Kang S.W."/>
            <person name="Sin Y."/>
            <person name="Lee J.-S."/>
        </authorList>
    </citation>
    <scope>NUCLEOTIDE SEQUENCE [LARGE SCALE GENOMIC DNA]</scope>
    <source>
        <strain evidence="6 7">B3-10</strain>
    </source>
</reference>
<dbReference type="Gene3D" id="3.40.1080.10">
    <property type="entry name" value="Glutaconate Coenzyme A-transferase"/>
    <property type="match status" value="1"/>
</dbReference>
<evidence type="ECO:0000256" key="3">
    <source>
        <dbReference type="PIRSR" id="PIRSR617821-2"/>
    </source>
</evidence>
<feature type="active site" description="5-glutamyl coenzyme A thioester intermediate" evidence="2">
    <location>
        <position position="288"/>
    </location>
</feature>
<feature type="binding site" evidence="3">
    <location>
        <position position="382"/>
    </location>
    <ligand>
        <name>CoA</name>
        <dbReference type="ChEBI" id="CHEBI:57287"/>
    </ligand>
</feature>
<comment type="similarity">
    <text evidence="1">Belongs to the acetyl-CoA hydrolase/transferase family.</text>
</comment>
<feature type="domain" description="Acetyl-CoA hydrolase/transferase C-terminal" evidence="5">
    <location>
        <begin position="320"/>
        <end position="463"/>
    </location>
</feature>
<evidence type="ECO:0000313" key="7">
    <source>
        <dbReference type="Proteomes" id="UP000292424"/>
    </source>
</evidence>
<dbReference type="Pfam" id="PF13336">
    <property type="entry name" value="AcetylCoA_hyd_C"/>
    <property type="match status" value="1"/>
</dbReference>
<dbReference type="GO" id="GO:0006083">
    <property type="term" value="P:acetate metabolic process"/>
    <property type="evidence" value="ECO:0007669"/>
    <property type="project" value="InterPro"/>
</dbReference>
<dbReference type="InterPro" id="IPR003702">
    <property type="entry name" value="ActCoA_hydro_N"/>
</dbReference>
<dbReference type="PANTHER" id="PTHR43609:SF1">
    <property type="entry name" value="ACETYL-COA HYDROLASE"/>
    <property type="match status" value="1"/>
</dbReference>
<keyword evidence="6" id="KW-0808">Transferase</keyword>
<accession>A0A5P2FVK3</accession>
<dbReference type="FunFam" id="3.40.1080.20:FF:000001">
    <property type="entry name" value="Acetyl-CoA hydrolase Ach1"/>
    <property type="match status" value="1"/>
</dbReference>
<dbReference type="GO" id="GO:0008775">
    <property type="term" value="F:acetate CoA-transferase activity"/>
    <property type="evidence" value="ECO:0007669"/>
    <property type="project" value="InterPro"/>
</dbReference>
<evidence type="ECO:0000256" key="2">
    <source>
        <dbReference type="PIRSR" id="PIRSR617821-1"/>
    </source>
</evidence>
<dbReference type="NCBIfam" id="TIGR03458">
    <property type="entry name" value="YgfH_subfam"/>
    <property type="match status" value="1"/>
</dbReference>
<evidence type="ECO:0000259" key="4">
    <source>
        <dbReference type="Pfam" id="PF02550"/>
    </source>
</evidence>
<dbReference type="InterPro" id="IPR046433">
    <property type="entry name" value="ActCoA_hydro"/>
</dbReference>
<dbReference type="Pfam" id="PF02550">
    <property type="entry name" value="AcetylCoA_hydro"/>
    <property type="match status" value="1"/>
</dbReference>
<evidence type="ECO:0000256" key="1">
    <source>
        <dbReference type="ARBA" id="ARBA00009632"/>
    </source>
</evidence>
<organism evidence="6 7">
    <name type="scientific">Rhizosphaericola mali</name>
    <dbReference type="NCBI Taxonomy" id="2545455"/>
    <lineage>
        <taxon>Bacteria</taxon>
        <taxon>Pseudomonadati</taxon>
        <taxon>Bacteroidota</taxon>
        <taxon>Chitinophagia</taxon>
        <taxon>Chitinophagales</taxon>
        <taxon>Chitinophagaceae</taxon>
        <taxon>Rhizosphaericola</taxon>
    </lineage>
</organism>
<sequence>MQEDRILRSALKSKVISAEESASFFKDGMVVGASGFTRGGDTKVVLKELAKRAQKEPLKIQLFTGASLGHGTDADLADANALIKRLPFQVDAILRKHINAEDLLFVDQHLGETSELLINGDLPKIDIAVIEATQILEDGSIIPTTSVGNNVAFMDMADKVIIEINTAIPLEIRGFHDIFQQGKAPHKKIIPITASDTRIGTESIPLDPEKIIGIVFHDITDMTGDIVPPDENTAAIASHILDFLGNEVKKGRLTKSLLPLQCGIGKVANAVMSGFLKGDFENLTMYSEVLQDSTFELIDAGKMDFASATSMTVSKGCYDKFMNNLETYRKNVVFRPQNISNAAEVIRRLGVIGINTALEVDLYGNVNSTHVGGTKMMNGIGGSGDFARNAYMSIFVTSSTAKDNKISSVVPMVAHHDHTEHDVDVLVTEKGLADLRGLAPIERVPIIINNCVHEDYKDEFLDYFNRAKAKGGQTPHLLDEVYKWHTRFNETGSMKA</sequence>
<feature type="binding site" evidence="3">
    <location>
        <begin position="263"/>
        <end position="267"/>
    </location>
    <ligand>
        <name>CoA</name>
        <dbReference type="ChEBI" id="CHEBI:57287"/>
    </ligand>
</feature>
<dbReference type="Gene3D" id="3.30.750.70">
    <property type="entry name" value="4-hydroxybutyrate coenzyme like domains"/>
    <property type="match status" value="1"/>
</dbReference>